<reference evidence="3" key="1">
    <citation type="submission" date="2022-11" db="UniProtKB">
        <authorList>
            <consortium name="WormBaseParasite"/>
        </authorList>
    </citation>
    <scope>IDENTIFICATION</scope>
</reference>
<evidence type="ECO:0000313" key="3">
    <source>
        <dbReference type="WBParaSite" id="nRc.2.0.1.t47149-RA"/>
    </source>
</evidence>
<dbReference type="AlphaFoldDB" id="A0A915L7Y6"/>
<organism evidence="2 3">
    <name type="scientific">Romanomermis culicivorax</name>
    <name type="common">Nematode worm</name>
    <dbReference type="NCBI Taxonomy" id="13658"/>
    <lineage>
        <taxon>Eukaryota</taxon>
        <taxon>Metazoa</taxon>
        <taxon>Ecdysozoa</taxon>
        <taxon>Nematoda</taxon>
        <taxon>Enoplea</taxon>
        <taxon>Dorylaimia</taxon>
        <taxon>Mermithida</taxon>
        <taxon>Mermithoidea</taxon>
        <taxon>Mermithidae</taxon>
        <taxon>Romanomermis</taxon>
    </lineage>
</organism>
<dbReference type="Gene3D" id="1.10.510.10">
    <property type="entry name" value="Transferase(Phosphotransferase) domain 1"/>
    <property type="match status" value="1"/>
</dbReference>
<sequence>MKESINVTEKEIQKRRDSAKCSRMSFGYEQMQMTMLDIQIETCDVQYKKIANDLLLEICVLRRLQGNGHFTRLIHYGTYEGRNFFVMQILGANLSDVRRSCPERKLTMSTAMRLGSQCLDAVEALHDTSFLHRGIKLINFALGPTPSDQRNVYLLDFSMVRRFKIPPDNKVRPARRYAVYRGALTYASPNNLMHRDAGRCDDLCSWFYCLAEMAGGDLPWERTGYDIGQRLRSNESYKTSSISLSKMIKLEKLAKQKLDSRQELLKNFPTELATLYDEIFSLQYDDQPDYKLYK</sequence>
<dbReference type="PROSITE" id="PS50011">
    <property type="entry name" value="PROTEIN_KINASE_DOM"/>
    <property type="match status" value="1"/>
</dbReference>
<name>A0A915L7Y6_ROMCU</name>
<dbReference type="GO" id="GO:0004672">
    <property type="term" value="F:protein kinase activity"/>
    <property type="evidence" value="ECO:0007669"/>
    <property type="project" value="InterPro"/>
</dbReference>
<dbReference type="PANTHER" id="PTHR11909">
    <property type="entry name" value="CASEIN KINASE-RELATED"/>
    <property type="match status" value="1"/>
</dbReference>
<feature type="domain" description="Protein kinase" evidence="1">
    <location>
        <begin position="1"/>
        <end position="294"/>
    </location>
</feature>
<dbReference type="InterPro" id="IPR011009">
    <property type="entry name" value="Kinase-like_dom_sf"/>
</dbReference>
<dbReference type="InterPro" id="IPR000719">
    <property type="entry name" value="Prot_kinase_dom"/>
</dbReference>
<dbReference type="GO" id="GO:0005524">
    <property type="term" value="F:ATP binding"/>
    <property type="evidence" value="ECO:0007669"/>
    <property type="project" value="InterPro"/>
</dbReference>
<dbReference type="SMART" id="SM00220">
    <property type="entry name" value="S_TKc"/>
    <property type="match status" value="1"/>
</dbReference>
<dbReference type="Pfam" id="PF00069">
    <property type="entry name" value="Pkinase"/>
    <property type="match status" value="1"/>
</dbReference>
<proteinExistence type="predicted"/>
<dbReference type="WBParaSite" id="nRc.2.0.1.t47149-RA">
    <property type="protein sequence ID" value="nRc.2.0.1.t47149-RA"/>
    <property type="gene ID" value="nRc.2.0.1.g47149"/>
</dbReference>
<accession>A0A915L7Y6</accession>
<dbReference type="Proteomes" id="UP000887565">
    <property type="component" value="Unplaced"/>
</dbReference>
<evidence type="ECO:0000313" key="2">
    <source>
        <dbReference type="Proteomes" id="UP000887565"/>
    </source>
</evidence>
<keyword evidence="2" id="KW-1185">Reference proteome</keyword>
<dbReference type="InterPro" id="IPR050235">
    <property type="entry name" value="CK1_Ser-Thr_kinase"/>
</dbReference>
<protein>
    <submittedName>
        <fullName evidence="3">Protein kinase domain-containing protein</fullName>
    </submittedName>
</protein>
<evidence type="ECO:0000259" key="1">
    <source>
        <dbReference type="PROSITE" id="PS50011"/>
    </source>
</evidence>
<dbReference type="SUPFAM" id="SSF56112">
    <property type="entry name" value="Protein kinase-like (PK-like)"/>
    <property type="match status" value="1"/>
</dbReference>